<sequence length="502" mass="59511">MDHVAIPNFLQDDTSKWGLIFHTEADLMYDEKLDPVMRKMEVARLIASKIVYQWFNNILSSSWSHLWIYDAFANIFGEEAVAKSFNNSEILDLFIIQNQYHLESLHLDSHFNMNPVEITSPSEINSTFSFPRYMKAIIILRMFQSAITDEVFRNNIHTYVSRQMSSSLMPHNFSFMKEKLEDETYHCNISWNEILIWIQNKHYPVVSCERDTHSTEFFLSLSYNTTNYINWLIPINLREISLNENFKTCLAPHINNIRLIFPQSDCWMVNIEQAGKYLEKPLKTLGYEEQLMENDFTKCLRQEIVKWACTLQYDECERSALRKLEHHLENHESRPLLSWWKHWTYCNGLRIANSSIWSDVTDFLKKYGRKLLSFLTCSEYGTFTSVSFLELFTEDERQDITIIRLHIDIFHSIIMKHSNAYDVLEKILISLELRRPTQVNILTALVDIINHVYSYKNLKKVHDYITGNRYLNESQILKIVKLESMKTNILVTMTIATWNWHT</sequence>
<dbReference type="Gene3D" id="1.25.50.20">
    <property type="match status" value="1"/>
</dbReference>
<dbReference type="Pfam" id="PF01433">
    <property type="entry name" value="Peptidase_M1"/>
    <property type="match status" value="1"/>
</dbReference>
<keyword evidence="2" id="KW-0645">Protease</keyword>
<dbReference type="GO" id="GO:0005737">
    <property type="term" value="C:cytoplasm"/>
    <property type="evidence" value="ECO:0007669"/>
    <property type="project" value="TreeGrafter"/>
</dbReference>
<organism evidence="3">
    <name type="scientific">Acromyrmex echinatior</name>
    <name type="common">Panamanian leafcutter ant</name>
    <name type="synonym">Acromyrmex octospinosus echinatior</name>
    <dbReference type="NCBI Taxonomy" id="103372"/>
    <lineage>
        <taxon>Eukaryota</taxon>
        <taxon>Metazoa</taxon>
        <taxon>Ecdysozoa</taxon>
        <taxon>Arthropoda</taxon>
        <taxon>Hexapoda</taxon>
        <taxon>Insecta</taxon>
        <taxon>Pterygota</taxon>
        <taxon>Neoptera</taxon>
        <taxon>Endopterygota</taxon>
        <taxon>Hymenoptera</taxon>
        <taxon>Apocrita</taxon>
        <taxon>Aculeata</taxon>
        <taxon>Formicoidea</taxon>
        <taxon>Formicidae</taxon>
        <taxon>Myrmicinae</taxon>
        <taxon>Acromyrmex</taxon>
    </lineage>
</organism>
<dbReference type="InterPro" id="IPR014782">
    <property type="entry name" value="Peptidase_M1_dom"/>
</dbReference>
<dbReference type="GO" id="GO:0008270">
    <property type="term" value="F:zinc ion binding"/>
    <property type="evidence" value="ECO:0007669"/>
    <property type="project" value="InterPro"/>
</dbReference>
<gene>
    <name evidence="2" type="ORF">G5I_11706</name>
</gene>
<dbReference type="InParanoid" id="F4X0B4"/>
<reference evidence="2" key="1">
    <citation type="submission" date="2011-02" db="EMBL/GenBank/DDBJ databases">
        <title>The genome of the leaf-cutting ant Acromyrmex echinatior suggests key adaptations to social evolution and fungus farming.</title>
        <authorList>
            <person name="Nygaard S."/>
            <person name="Zhang G."/>
        </authorList>
    </citation>
    <scope>NUCLEOTIDE SEQUENCE</scope>
</reference>
<dbReference type="PANTHER" id="PTHR11533">
    <property type="entry name" value="PROTEASE M1 ZINC METALLOPROTEASE"/>
    <property type="match status" value="1"/>
</dbReference>
<name>F4X0B4_ACREC</name>
<dbReference type="InterPro" id="IPR027268">
    <property type="entry name" value="Peptidase_M4/M1_CTD_sf"/>
</dbReference>
<dbReference type="eggNOG" id="KOG1046">
    <property type="taxonomic scope" value="Eukaryota"/>
</dbReference>
<protein>
    <submittedName>
        <fullName evidence="2">Aminopeptidase N</fullName>
    </submittedName>
</protein>
<dbReference type="Proteomes" id="UP000007755">
    <property type="component" value="Unassembled WGS sequence"/>
</dbReference>
<keyword evidence="2" id="KW-0378">Hydrolase</keyword>
<dbReference type="OrthoDB" id="7535542at2759"/>
<proteinExistence type="predicted"/>
<feature type="domain" description="Peptidase M1 membrane alanine aminopeptidase" evidence="1">
    <location>
        <begin position="1"/>
        <end position="174"/>
    </location>
</feature>
<dbReference type="InterPro" id="IPR050344">
    <property type="entry name" value="Peptidase_M1_aminopeptidases"/>
</dbReference>
<dbReference type="GO" id="GO:0043171">
    <property type="term" value="P:peptide catabolic process"/>
    <property type="evidence" value="ECO:0007669"/>
    <property type="project" value="TreeGrafter"/>
</dbReference>
<dbReference type="Gene3D" id="1.10.390.10">
    <property type="entry name" value="Neutral Protease Domain 2"/>
    <property type="match status" value="1"/>
</dbReference>
<keyword evidence="2" id="KW-0031">Aminopeptidase</keyword>
<evidence type="ECO:0000313" key="2">
    <source>
        <dbReference type="EMBL" id="EGI60109.1"/>
    </source>
</evidence>
<dbReference type="STRING" id="103372.F4X0B4"/>
<dbReference type="GO" id="GO:0005615">
    <property type="term" value="C:extracellular space"/>
    <property type="evidence" value="ECO:0007669"/>
    <property type="project" value="TreeGrafter"/>
</dbReference>
<dbReference type="PANTHER" id="PTHR11533:SF299">
    <property type="entry name" value="AMINOPEPTIDASE"/>
    <property type="match status" value="1"/>
</dbReference>
<dbReference type="AlphaFoldDB" id="F4X0B4"/>
<accession>F4X0B4</accession>
<dbReference type="GO" id="GO:0042277">
    <property type="term" value="F:peptide binding"/>
    <property type="evidence" value="ECO:0007669"/>
    <property type="project" value="TreeGrafter"/>
</dbReference>
<dbReference type="EMBL" id="GL888496">
    <property type="protein sequence ID" value="EGI60109.1"/>
    <property type="molecule type" value="Genomic_DNA"/>
</dbReference>
<dbReference type="GO" id="GO:0006508">
    <property type="term" value="P:proteolysis"/>
    <property type="evidence" value="ECO:0007669"/>
    <property type="project" value="TreeGrafter"/>
</dbReference>
<dbReference type="GO" id="GO:0016020">
    <property type="term" value="C:membrane"/>
    <property type="evidence" value="ECO:0007669"/>
    <property type="project" value="TreeGrafter"/>
</dbReference>
<evidence type="ECO:0000313" key="3">
    <source>
        <dbReference type="Proteomes" id="UP000007755"/>
    </source>
</evidence>
<dbReference type="GO" id="GO:0070006">
    <property type="term" value="F:metalloaminopeptidase activity"/>
    <property type="evidence" value="ECO:0007669"/>
    <property type="project" value="TreeGrafter"/>
</dbReference>
<keyword evidence="3" id="KW-1185">Reference proteome</keyword>
<evidence type="ECO:0000259" key="1">
    <source>
        <dbReference type="Pfam" id="PF01433"/>
    </source>
</evidence>
<dbReference type="SUPFAM" id="SSF55486">
    <property type="entry name" value="Metalloproteases ('zincins'), catalytic domain"/>
    <property type="match status" value="1"/>
</dbReference>